<comment type="catalytic activity">
    <reaction evidence="1">
        <text>an L-aminoacyl-L-amino acid + H2O = 2 an L-alpha-amino acid</text>
        <dbReference type="Rhea" id="RHEA:48940"/>
        <dbReference type="ChEBI" id="CHEBI:15377"/>
        <dbReference type="ChEBI" id="CHEBI:59869"/>
        <dbReference type="ChEBI" id="CHEBI:77460"/>
        <dbReference type="EC" id="3.4.13.19"/>
    </reaction>
</comment>
<reference evidence="7 8" key="1">
    <citation type="journal article" date="2015" name="Genome Announc.">
        <title>Expanding the biotechnology potential of lactobacilli through comparative genomics of 213 strains and associated genera.</title>
        <authorList>
            <person name="Sun Z."/>
            <person name="Harris H.M."/>
            <person name="McCann A."/>
            <person name="Guo C."/>
            <person name="Argimon S."/>
            <person name="Zhang W."/>
            <person name="Yang X."/>
            <person name="Jeffery I.B."/>
            <person name="Cooney J.C."/>
            <person name="Kagawa T.F."/>
            <person name="Liu W."/>
            <person name="Song Y."/>
            <person name="Salvetti E."/>
            <person name="Wrobel A."/>
            <person name="Rasinkangas P."/>
            <person name="Parkhill J."/>
            <person name="Rea M.C."/>
            <person name="O'Sullivan O."/>
            <person name="Ritari J."/>
            <person name="Douillard F.P."/>
            <person name="Paul Ross R."/>
            <person name="Yang R."/>
            <person name="Briner A.E."/>
            <person name="Felis G.E."/>
            <person name="de Vos W.M."/>
            <person name="Barrangou R."/>
            <person name="Klaenhammer T.R."/>
            <person name="Caufield P.W."/>
            <person name="Cui Y."/>
            <person name="Zhang H."/>
            <person name="O'Toole P.W."/>
        </authorList>
    </citation>
    <scope>NUCLEOTIDE SEQUENCE [LARGE SCALE GENOMIC DNA]</scope>
    <source>
        <strain evidence="7 8">DSM 20003</strain>
    </source>
</reference>
<dbReference type="Pfam" id="PF03577">
    <property type="entry name" value="Peptidase_C69"/>
    <property type="match status" value="1"/>
</dbReference>
<dbReference type="GO" id="GO:0070004">
    <property type="term" value="F:cysteine-type exopeptidase activity"/>
    <property type="evidence" value="ECO:0007669"/>
    <property type="project" value="InterPro"/>
</dbReference>
<protein>
    <recommendedName>
        <fullName evidence="6">Dipeptidase</fullName>
        <ecNumber evidence="6">3.4.-.-</ecNumber>
    </recommendedName>
</protein>
<name>A0A0R1H8P1_9LACO</name>
<dbReference type="PANTHER" id="PTHR12994">
    <property type="entry name" value="SECERNIN"/>
    <property type="match status" value="1"/>
</dbReference>
<keyword evidence="5 6" id="KW-0224">Dipeptidase</keyword>
<dbReference type="Gene3D" id="3.60.60.10">
    <property type="entry name" value="Penicillin V Acylase, Chain A"/>
    <property type="match status" value="1"/>
</dbReference>
<dbReference type="GO" id="GO:0006508">
    <property type="term" value="P:proteolysis"/>
    <property type="evidence" value="ECO:0007669"/>
    <property type="project" value="UniProtKB-KW"/>
</dbReference>
<dbReference type="OrthoDB" id="9764088at2"/>
<dbReference type="NCBIfam" id="NF033678">
    <property type="entry name" value="C69_fam_dipept"/>
    <property type="match status" value="1"/>
</dbReference>
<dbReference type="InterPro" id="IPR005322">
    <property type="entry name" value="Peptidase_C69"/>
</dbReference>
<evidence type="ECO:0000256" key="3">
    <source>
        <dbReference type="ARBA" id="ARBA00022670"/>
    </source>
</evidence>
<dbReference type="PANTHER" id="PTHR12994:SF17">
    <property type="entry name" value="LD30995P"/>
    <property type="match status" value="1"/>
</dbReference>
<accession>A0A0R1H8P1</accession>
<comment type="caution">
    <text evidence="7">The sequence shown here is derived from an EMBL/GenBank/DDBJ whole genome shotgun (WGS) entry which is preliminary data.</text>
</comment>
<dbReference type="GO" id="GO:0016805">
    <property type="term" value="F:dipeptidase activity"/>
    <property type="evidence" value="ECO:0007669"/>
    <property type="project" value="UniProtKB-KW"/>
</dbReference>
<evidence type="ECO:0000313" key="7">
    <source>
        <dbReference type="EMBL" id="KRK40340.1"/>
    </source>
</evidence>
<keyword evidence="8" id="KW-1185">Reference proteome</keyword>
<evidence type="ECO:0000256" key="2">
    <source>
        <dbReference type="ARBA" id="ARBA00007225"/>
    </source>
</evidence>
<keyword evidence="3 6" id="KW-0645">Protease</keyword>
<gene>
    <name evidence="7" type="ORF">FC07_GL000971</name>
</gene>
<keyword evidence="4 6" id="KW-0378">Hydrolase</keyword>
<evidence type="ECO:0000256" key="4">
    <source>
        <dbReference type="ARBA" id="ARBA00022801"/>
    </source>
</evidence>
<evidence type="ECO:0000256" key="1">
    <source>
        <dbReference type="ARBA" id="ARBA00001670"/>
    </source>
</evidence>
<dbReference type="RefSeq" id="WP_057903643.1">
    <property type="nucleotide sequence ID" value="NZ_AZDA01000016.1"/>
</dbReference>
<dbReference type="EC" id="3.4.-.-" evidence="6"/>
<proteinExistence type="inferred from homology"/>
<evidence type="ECO:0000256" key="6">
    <source>
        <dbReference type="RuleBase" id="RU364089"/>
    </source>
</evidence>
<dbReference type="STRING" id="1423726.FC07_GL000971"/>
<evidence type="ECO:0000256" key="5">
    <source>
        <dbReference type="ARBA" id="ARBA00022997"/>
    </source>
</evidence>
<sequence>MSLTALEQHSACTSILIGRSATADGSVIIGRNEDSKAAWPKHFVAHPAKTATETPYFESKDTGVRIPLPLASLAYTATPEWTDQFGVFEEDGINSANVAMSATESAYANARVLAYDPLVPAGIAEEAMVTVVLPYIETARAGVQRLGQMIEQYGTSESNGILFADQQEAWYMETVTGHLWVAQRIPDNGYAVVANQLAIQEIKCDQPDQFLMASQLVPFAEKHHFWQADTPFNVRAIFGTKRADDLIYNTPRVWDGQRQLTPSVSQDPESFDLPFIQYPDQSIQLDQAMTILGSHFQGTTFDPAGTTPITKHYRPISLAKTQEAHLLQLRNDVPTPISGLHWLALGVAAESIFVPFYAGITKTPANYQIGGATYDEQSAYWTYKLLGVLVDSHYTQFQPQLADLQRQVYSHLLGHLAQTDRQAQTLTGLALTNCLNQAGIDQAAYAEKAVKKLTAQLITTATDLSPLNFKTDANL</sequence>
<dbReference type="PATRIC" id="fig|1423726.3.peg.1004"/>
<dbReference type="InterPro" id="IPR047804">
    <property type="entry name" value="C69_dipept_A-like"/>
</dbReference>
<comment type="similarity">
    <text evidence="2 6">Belongs to the peptidase C69 family.</text>
</comment>
<dbReference type="Proteomes" id="UP000051461">
    <property type="component" value="Unassembled WGS sequence"/>
</dbReference>
<evidence type="ECO:0000313" key="8">
    <source>
        <dbReference type="Proteomes" id="UP000051461"/>
    </source>
</evidence>
<organism evidence="7 8">
    <name type="scientific">Loigolactobacillus bifermentans DSM 20003</name>
    <dbReference type="NCBI Taxonomy" id="1423726"/>
    <lineage>
        <taxon>Bacteria</taxon>
        <taxon>Bacillati</taxon>
        <taxon>Bacillota</taxon>
        <taxon>Bacilli</taxon>
        <taxon>Lactobacillales</taxon>
        <taxon>Lactobacillaceae</taxon>
        <taxon>Loigolactobacillus</taxon>
    </lineage>
</organism>
<dbReference type="EMBL" id="AZDA01000016">
    <property type="protein sequence ID" value="KRK40340.1"/>
    <property type="molecule type" value="Genomic_DNA"/>
</dbReference>
<dbReference type="AlphaFoldDB" id="A0A0R1H8P1"/>